<evidence type="ECO:0000256" key="4">
    <source>
        <dbReference type="ARBA" id="ARBA00023295"/>
    </source>
</evidence>
<accession>A0A3A1N9Q9</accession>
<dbReference type="CDD" id="cd18830">
    <property type="entry name" value="GH43_CjArb43A-like"/>
    <property type="match status" value="1"/>
</dbReference>
<keyword evidence="3 5" id="KW-0378">Hydrolase</keyword>
<evidence type="ECO:0000256" key="2">
    <source>
        <dbReference type="ARBA" id="ARBA00009865"/>
    </source>
</evidence>
<proteinExistence type="inferred from homology"/>
<dbReference type="InterPro" id="IPR023296">
    <property type="entry name" value="Glyco_hydro_beta-prop_sf"/>
</dbReference>
<comment type="similarity">
    <text evidence="2 5">Belongs to the glycosyl hydrolase 43 family.</text>
</comment>
<keyword evidence="10" id="KW-1185">Reference proteome</keyword>
<dbReference type="GO" id="GO:0046558">
    <property type="term" value="F:arabinan endo-1,5-alpha-L-arabinosidase activity"/>
    <property type="evidence" value="ECO:0007669"/>
    <property type="project" value="InterPro"/>
</dbReference>
<organism evidence="9 10">
    <name type="scientific">Flagellimonas lutimaris</name>
    <dbReference type="NCBI Taxonomy" id="475082"/>
    <lineage>
        <taxon>Bacteria</taxon>
        <taxon>Pseudomonadati</taxon>
        <taxon>Bacteroidota</taxon>
        <taxon>Flavobacteriia</taxon>
        <taxon>Flavobacteriales</taxon>
        <taxon>Flavobacteriaceae</taxon>
        <taxon>Flagellimonas</taxon>
    </lineage>
</organism>
<dbReference type="InterPro" id="IPR006710">
    <property type="entry name" value="Glyco_hydro_43"/>
</dbReference>
<dbReference type="GO" id="GO:0031222">
    <property type="term" value="P:arabinan catabolic process"/>
    <property type="evidence" value="ECO:0007669"/>
    <property type="project" value="UniProtKB-UniPathway"/>
</dbReference>
<dbReference type="AlphaFoldDB" id="A0A3A1N9Q9"/>
<dbReference type="InterPro" id="IPR050727">
    <property type="entry name" value="GH43_arabinanases"/>
</dbReference>
<feature type="active site" description="Proton donor" evidence="6">
    <location>
        <position position="216"/>
    </location>
</feature>
<feature type="signal peptide" evidence="8">
    <location>
        <begin position="1"/>
        <end position="25"/>
    </location>
</feature>
<dbReference type="SUPFAM" id="SSF75005">
    <property type="entry name" value="Arabinanase/levansucrase/invertase"/>
    <property type="match status" value="1"/>
</dbReference>
<sequence length="331" mass="37384">MYISISSKALRVLLLFSCITVGAFAQSDIVVHDPVAIKEKGVYHLFCTGRGISHFVSTDLKNWEKLDPVFAEKPTWTDSVVPDFKNHIWAPDIIEHNGKYYLYYSVSAFAKNTSAIGLTINTTLDPNSEDYLWEDQGIVVQSIPNRDLWNAIDPNIIFDDNGTPWMSFGSFWNGLKMVKLSKDLKSIAQPEEWKTIAKRERSFDLDDKDPGDAALEAPFIFKKGQYYYLFLSWDLCCRGENSTYKVVVGRSTSATGPFMDADGKALNQGGGKLLIQGNENWYGVGHNSVYTFEGKDYYFSHAYDANDNGTPKLVVKEITWDNGWPIVEPMD</sequence>
<gene>
    <name evidence="9" type="ORF">D2V08_04255</name>
</gene>
<evidence type="ECO:0000256" key="5">
    <source>
        <dbReference type="PIRNR" id="PIRNR026534"/>
    </source>
</evidence>
<dbReference type="OrthoDB" id="9801455at2"/>
<dbReference type="UniPathway" id="UPA00667"/>
<protein>
    <submittedName>
        <fullName evidence="9">Arabinan endo-1,5-alpha-L-arabinosidase</fullName>
    </submittedName>
</protein>
<keyword evidence="4 5" id="KW-0326">Glycosidase</keyword>
<evidence type="ECO:0000256" key="6">
    <source>
        <dbReference type="PIRSR" id="PIRSR026534-1"/>
    </source>
</evidence>
<dbReference type="PANTHER" id="PTHR43301">
    <property type="entry name" value="ARABINAN ENDO-1,5-ALPHA-L-ARABINOSIDASE"/>
    <property type="match status" value="1"/>
</dbReference>
<evidence type="ECO:0000256" key="8">
    <source>
        <dbReference type="SAM" id="SignalP"/>
    </source>
</evidence>
<dbReference type="PANTHER" id="PTHR43301:SF3">
    <property type="entry name" value="ARABINAN ENDO-1,5-ALPHA-L-ARABINOSIDASE A-RELATED"/>
    <property type="match status" value="1"/>
</dbReference>
<feature type="chain" id="PRO_5017358721" evidence="8">
    <location>
        <begin position="26"/>
        <end position="331"/>
    </location>
</feature>
<dbReference type="Gene3D" id="2.115.10.20">
    <property type="entry name" value="Glycosyl hydrolase domain, family 43"/>
    <property type="match status" value="1"/>
</dbReference>
<keyword evidence="8" id="KW-0732">Signal</keyword>
<name>A0A3A1N9Q9_9FLAO</name>
<dbReference type="InterPro" id="IPR016840">
    <property type="entry name" value="Glyco_hydro_43_endo_a_Ara-ase"/>
</dbReference>
<evidence type="ECO:0000256" key="7">
    <source>
        <dbReference type="PIRSR" id="PIRSR026534-3"/>
    </source>
</evidence>
<feature type="active site" description="Proton acceptor" evidence="6">
    <location>
        <position position="33"/>
    </location>
</feature>
<dbReference type="EMBL" id="QXFH01000069">
    <property type="protein sequence ID" value="RIV35838.1"/>
    <property type="molecule type" value="Genomic_DNA"/>
</dbReference>
<dbReference type="Proteomes" id="UP000266067">
    <property type="component" value="Unassembled WGS sequence"/>
</dbReference>
<evidence type="ECO:0000256" key="1">
    <source>
        <dbReference type="ARBA" id="ARBA00004834"/>
    </source>
</evidence>
<feature type="site" description="Important for substrate recognition" evidence="7">
    <location>
        <position position="286"/>
    </location>
</feature>
<comment type="pathway">
    <text evidence="1 5">Glycan metabolism; L-arabinan degradation.</text>
</comment>
<evidence type="ECO:0000256" key="3">
    <source>
        <dbReference type="ARBA" id="ARBA00022801"/>
    </source>
</evidence>
<dbReference type="PIRSF" id="PIRSF026534">
    <property type="entry name" value="Endo_alpha-L-arabinosidase"/>
    <property type="match status" value="1"/>
</dbReference>
<evidence type="ECO:0000313" key="10">
    <source>
        <dbReference type="Proteomes" id="UP000266067"/>
    </source>
</evidence>
<reference evidence="9 10" key="1">
    <citation type="submission" date="2018-08" db="EMBL/GenBank/DDBJ databases">
        <title>Proposal of Muricauda 72 sp.nov. and Muricauda NH166 sp.nov., isolated from seawater.</title>
        <authorList>
            <person name="Cheng H."/>
            <person name="Wu Y.-H."/>
            <person name="Guo L.-L."/>
            <person name="Xu X.-W."/>
        </authorList>
    </citation>
    <scope>NUCLEOTIDE SEQUENCE [LARGE SCALE GENOMIC DNA]</scope>
    <source>
        <strain evidence="9 10">KCTC 22173</strain>
    </source>
</reference>
<feature type="site" description="Important for catalytic activity, responsible for pKa modulation of the active site Glu and correct orientation of both the proton donor and substrate" evidence="7">
    <location>
        <position position="153"/>
    </location>
</feature>
<comment type="caution">
    <text evidence="9">The sequence shown here is derived from an EMBL/GenBank/DDBJ whole genome shotgun (WGS) entry which is preliminary data.</text>
</comment>
<dbReference type="Pfam" id="PF04616">
    <property type="entry name" value="Glyco_hydro_43"/>
    <property type="match status" value="1"/>
</dbReference>
<dbReference type="RefSeq" id="WP_119606839.1">
    <property type="nucleotide sequence ID" value="NZ_QXFH01000069.1"/>
</dbReference>
<evidence type="ECO:0000313" key="9">
    <source>
        <dbReference type="EMBL" id="RIV35838.1"/>
    </source>
</evidence>